<dbReference type="Proteomes" id="UP001595593">
    <property type="component" value="Unassembled WGS sequence"/>
</dbReference>
<dbReference type="PROSITE" id="PS51365">
    <property type="entry name" value="RENAL_DIPEPTIDASE_2"/>
    <property type="match status" value="1"/>
</dbReference>
<reference evidence="2" key="1">
    <citation type="journal article" date="2019" name="Int. J. Syst. Evol. Microbiol.">
        <title>The Global Catalogue of Microorganisms (GCM) 10K type strain sequencing project: providing services to taxonomists for standard genome sequencing and annotation.</title>
        <authorList>
            <consortium name="The Broad Institute Genomics Platform"/>
            <consortium name="The Broad Institute Genome Sequencing Center for Infectious Disease"/>
            <person name="Wu L."/>
            <person name="Ma J."/>
        </authorList>
    </citation>
    <scope>NUCLEOTIDE SEQUENCE [LARGE SCALE GENOMIC DNA]</scope>
    <source>
        <strain evidence="2">KCTC 52094</strain>
    </source>
</reference>
<protein>
    <submittedName>
        <fullName evidence="1">Dipeptidase</fullName>
    </submittedName>
</protein>
<dbReference type="PANTHER" id="PTHR10443:SF12">
    <property type="entry name" value="DIPEPTIDASE"/>
    <property type="match status" value="1"/>
</dbReference>
<dbReference type="RefSeq" id="WP_379595084.1">
    <property type="nucleotide sequence ID" value="NZ_JBHRTN010000007.1"/>
</dbReference>
<dbReference type="PANTHER" id="PTHR10443">
    <property type="entry name" value="MICROSOMAL DIPEPTIDASE"/>
    <property type="match status" value="1"/>
</dbReference>
<dbReference type="InterPro" id="IPR008257">
    <property type="entry name" value="Pept_M19"/>
</dbReference>
<dbReference type="InterPro" id="IPR032466">
    <property type="entry name" value="Metal_Hydrolase"/>
</dbReference>
<keyword evidence="2" id="KW-1185">Reference proteome</keyword>
<dbReference type="Gene3D" id="3.20.20.140">
    <property type="entry name" value="Metal-dependent hydrolases"/>
    <property type="match status" value="1"/>
</dbReference>
<dbReference type="Pfam" id="PF01244">
    <property type="entry name" value="Peptidase_M19"/>
    <property type="match status" value="1"/>
</dbReference>
<evidence type="ECO:0000313" key="1">
    <source>
        <dbReference type="EMBL" id="MFC3124669.1"/>
    </source>
</evidence>
<sequence>MTDSPAPASVHAATLTLDTHVDIPWPMTPDPRGSTDRCVDYPKMLAGGLQAVVFAAYLPQGPRTPEAHAAAGARAEAMLRSIRATNAGGGRRIVARAAELEALHGGRVLGTLLAVENGYGMADDLSRLALWRGLGACYVTITHNGHNLLADAAISRPDLGDGPVLHGGLSQLGRSAVAEMNALGLMVDVSHAAKSSMMQAVEISRAPVVATHACVRALRDHPRNLDDEQMEALRRGAGLMQITAVPGFLRGPGADGRVHATVADIVDHVDYAVQRMGIAHVGLSSDFDGGGGVEGWMSAADSASLTTELLRRGYDTEAIALLWSGNFLRVMRAAEAVAAEG</sequence>
<dbReference type="EMBL" id="JBHRTN010000007">
    <property type="protein sequence ID" value="MFC3124669.1"/>
    <property type="molecule type" value="Genomic_DNA"/>
</dbReference>
<evidence type="ECO:0000313" key="2">
    <source>
        <dbReference type="Proteomes" id="UP001595593"/>
    </source>
</evidence>
<proteinExistence type="predicted"/>
<name>A0ABV7FWB5_9PROT</name>
<dbReference type="SUPFAM" id="SSF51556">
    <property type="entry name" value="Metallo-dependent hydrolases"/>
    <property type="match status" value="1"/>
</dbReference>
<accession>A0ABV7FWB5</accession>
<organism evidence="1 2">
    <name type="scientific">Teichococcus globiformis</name>
    <dbReference type="NCBI Taxonomy" id="2307229"/>
    <lineage>
        <taxon>Bacteria</taxon>
        <taxon>Pseudomonadati</taxon>
        <taxon>Pseudomonadota</taxon>
        <taxon>Alphaproteobacteria</taxon>
        <taxon>Acetobacterales</taxon>
        <taxon>Roseomonadaceae</taxon>
        <taxon>Roseomonas</taxon>
    </lineage>
</organism>
<comment type="caution">
    <text evidence="1">The sequence shown here is derived from an EMBL/GenBank/DDBJ whole genome shotgun (WGS) entry which is preliminary data.</text>
</comment>
<gene>
    <name evidence="1" type="ORF">ACFOD4_06295</name>
</gene>